<sequence>MLNGKWASVPAFSASSTTRRISGPRFTPAPVIRPPDPPALFFAPITQVLSGFLLRPRSSHFPFSSDDALAPPVHPAGVPPDALLRAILRQRLSPFGGASHRTTPPSSLLSHLLLVVTEVVLLLGSMWKTTTEPVRAGMTWARSEKSTGR</sequence>
<name>A0A6P5EZC5_ANACO</name>
<evidence type="ECO:0000313" key="2">
    <source>
        <dbReference type="RefSeq" id="XP_020088867.1"/>
    </source>
</evidence>
<reference evidence="1" key="1">
    <citation type="journal article" date="2015" name="Nat. Genet.">
        <title>The pineapple genome and the evolution of CAM photosynthesis.</title>
        <authorList>
            <person name="Ming R."/>
            <person name="VanBuren R."/>
            <person name="Wai C.M."/>
            <person name="Tang H."/>
            <person name="Schatz M.C."/>
            <person name="Bowers J.E."/>
            <person name="Lyons E."/>
            <person name="Wang M.L."/>
            <person name="Chen J."/>
            <person name="Biggers E."/>
            <person name="Zhang J."/>
            <person name="Huang L."/>
            <person name="Zhang L."/>
            <person name="Miao W."/>
            <person name="Zhang J."/>
            <person name="Ye Z."/>
            <person name="Miao C."/>
            <person name="Lin Z."/>
            <person name="Wang H."/>
            <person name="Zhou H."/>
            <person name="Yim W.C."/>
            <person name="Priest H.D."/>
            <person name="Zheng C."/>
            <person name="Woodhouse M."/>
            <person name="Edger P.P."/>
            <person name="Guyot R."/>
            <person name="Guo H.B."/>
            <person name="Guo H."/>
            <person name="Zheng G."/>
            <person name="Singh R."/>
            <person name="Sharma A."/>
            <person name="Min X."/>
            <person name="Zheng Y."/>
            <person name="Lee H."/>
            <person name="Gurtowski J."/>
            <person name="Sedlazeck F.J."/>
            <person name="Harkess A."/>
            <person name="McKain M.R."/>
            <person name="Liao Z."/>
            <person name="Fang J."/>
            <person name="Liu J."/>
            <person name="Zhang X."/>
            <person name="Zhang Q."/>
            <person name="Hu W."/>
            <person name="Qin Y."/>
            <person name="Wang K."/>
            <person name="Chen L.Y."/>
            <person name="Shirley N."/>
            <person name="Lin Y.R."/>
            <person name="Liu L.Y."/>
            <person name="Hernandez A.G."/>
            <person name="Wright C.L."/>
            <person name="Bulone V."/>
            <person name="Tuskan G.A."/>
            <person name="Heath K."/>
            <person name="Zee F."/>
            <person name="Moore P.H."/>
            <person name="Sunkar R."/>
            <person name="Leebens-Mack J.H."/>
            <person name="Mockler T."/>
            <person name="Bennetzen J.L."/>
            <person name="Freeling M."/>
            <person name="Sankoff D."/>
            <person name="Paterson A.H."/>
            <person name="Zhu X."/>
            <person name="Yang X."/>
            <person name="Smith J.A."/>
            <person name="Cushman J.C."/>
            <person name="Paull R.E."/>
            <person name="Yu Q."/>
        </authorList>
    </citation>
    <scope>NUCLEOTIDE SEQUENCE [LARGE SCALE GENOMIC DNA]</scope>
    <source>
        <strain evidence="1">cv. F153</strain>
    </source>
</reference>
<reference evidence="2" key="2">
    <citation type="submission" date="2025-08" db="UniProtKB">
        <authorList>
            <consortium name="RefSeq"/>
        </authorList>
    </citation>
    <scope>IDENTIFICATION</scope>
    <source>
        <tissue evidence="2">Leaf</tissue>
    </source>
</reference>
<dbReference type="Proteomes" id="UP000515123">
    <property type="component" value="Linkage group 5"/>
</dbReference>
<dbReference type="RefSeq" id="XP_020088867.1">
    <property type="nucleotide sequence ID" value="XM_020233278.1"/>
</dbReference>
<evidence type="ECO:0000313" key="1">
    <source>
        <dbReference type="Proteomes" id="UP000515123"/>
    </source>
</evidence>
<gene>
    <name evidence="2" type="primary">LOC109710581</name>
</gene>
<accession>A0A6P5EZC5</accession>
<organism evidence="1 2">
    <name type="scientific">Ananas comosus</name>
    <name type="common">Pineapple</name>
    <name type="synonym">Ananas ananas</name>
    <dbReference type="NCBI Taxonomy" id="4615"/>
    <lineage>
        <taxon>Eukaryota</taxon>
        <taxon>Viridiplantae</taxon>
        <taxon>Streptophyta</taxon>
        <taxon>Embryophyta</taxon>
        <taxon>Tracheophyta</taxon>
        <taxon>Spermatophyta</taxon>
        <taxon>Magnoliopsida</taxon>
        <taxon>Liliopsida</taxon>
        <taxon>Poales</taxon>
        <taxon>Bromeliaceae</taxon>
        <taxon>Bromelioideae</taxon>
        <taxon>Ananas</taxon>
    </lineage>
</organism>
<proteinExistence type="predicted"/>
<dbReference type="AlphaFoldDB" id="A0A6P5EZC5"/>
<protein>
    <submittedName>
        <fullName evidence="2">Uncharacterized protein LOC109710581 isoform X2</fullName>
    </submittedName>
</protein>
<keyword evidence="1" id="KW-1185">Reference proteome</keyword>
<dbReference type="GeneID" id="109710581"/>